<dbReference type="SUPFAM" id="SSF55116">
    <property type="entry name" value="Formiminotransferase domain of formiminotransferase-cyclodeaminase"/>
    <property type="match status" value="1"/>
</dbReference>
<dbReference type="Proteomes" id="UP000032809">
    <property type="component" value="Chromosome I"/>
</dbReference>
<keyword evidence="3" id="KW-1185">Reference proteome</keyword>
<evidence type="ECO:0000313" key="2">
    <source>
        <dbReference type="EMBL" id="CEP78927.1"/>
    </source>
</evidence>
<proteinExistence type="predicted"/>
<dbReference type="OrthoDB" id="9773217at2"/>
<dbReference type="InterPro" id="IPR037064">
    <property type="entry name" value="Formiminotransferase_N_sf"/>
</dbReference>
<dbReference type="STRING" id="1006576.DTL3_1638"/>
<dbReference type="PANTHER" id="PTHR12234:SF8">
    <property type="entry name" value="FORMIMINOTRANSFERASE-CYCLODEAMINASE"/>
    <property type="match status" value="1"/>
</dbReference>
<dbReference type="InterPro" id="IPR012886">
    <property type="entry name" value="Formiminotransferase_N"/>
</dbReference>
<evidence type="ECO:0000259" key="1">
    <source>
        <dbReference type="SMART" id="SM01222"/>
    </source>
</evidence>
<reference evidence="3" key="1">
    <citation type="submission" date="2014-11" db="EMBL/GenBank/DDBJ databases">
        <authorList>
            <person name="Wibberg D."/>
        </authorList>
    </citation>
    <scope>NUCLEOTIDE SEQUENCE [LARGE SCALE GENOMIC DNA]</scope>
    <source>
        <strain evidence="3">L3</strain>
    </source>
</reference>
<dbReference type="HOGENOM" id="CLU_040037_0_0_0"/>
<keyword evidence="2" id="KW-0808">Transferase</keyword>
<dbReference type="Gene3D" id="3.30.990.10">
    <property type="entry name" value="Formiminotransferase, N-terminal subdomain"/>
    <property type="match status" value="1"/>
</dbReference>
<dbReference type="PANTHER" id="PTHR12234">
    <property type="entry name" value="FORMIMINOTRANSFERASE-CYCLODEAMINASE"/>
    <property type="match status" value="1"/>
</dbReference>
<dbReference type="SMART" id="SM01222">
    <property type="entry name" value="FTCD_N"/>
    <property type="match status" value="1"/>
</dbReference>
<dbReference type="AlphaFoldDB" id="A0A0C7NT02"/>
<dbReference type="EC" id="2.1.2.5" evidence="2"/>
<gene>
    <name evidence="2" type="primary">ftcD</name>
    <name evidence="2" type="ORF">DTL3_1638</name>
</gene>
<name>A0A0C7NT02_DEFTU</name>
<evidence type="ECO:0000313" key="3">
    <source>
        <dbReference type="Proteomes" id="UP000032809"/>
    </source>
</evidence>
<dbReference type="KEGG" id="dtn:DTL3_1638"/>
<dbReference type="InterPro" id="IPR051623">
    <property type="entry name" value="FTCD"/>
</dbReference>
<dbReference type="GO" id="GO:0030409">
    <property type="term" value="F:glutamate formimidoyltransferase activity"/>
    <property type="evidence" value="ECO:0007669"/>
    <property type="project" value="UniProtKB-EC"/>
</dbReference>
<dbReference type="Pfam" id="PF07837">
    <property type="entry name" value="FTCD_N"/>
    <property type="match status" value="1"/>
</dbReference>
<dbReference type="GO" id="GO:0005542">
    <property type="term" value="F:folic acid binding"/>
    <property type="evidence" value="ECO:0007669"/>
    <property type="project" value="InterPro"/>
</dbReference>
<dbReference type="InterPro" id="IPR022384">
    <property type="entry name" value="FormiminoTrfase_cat_dom_sf"/>
</dbReference>
<protein>
    <submittedName>
        <fullName evidence="2">Glutamate formimidoyltransferase</fullName>
        <ecNumber evidence="2">2.1.2.5</ecNumber>
    </submittedName>
</protein>
<sequence length="305" mass="35095">MILLKLIETLPNISEGRNSELIRQIKNLADNFDKVWFISCKSDEYFNRSFISIVGDISEIDSFLYETVKICIEKIDLTKHSGHHPRIGAVDVVPIVPLIGVNFEEANYLVEKLSQKISNDFNLPVYLYEKSARYKERQNINNIRKGEFEFLEKKMKLPEWKPDYGPSKPHPTAGATIIGVRDFLITLDFHINTTDRWLAEQIQQELSLYAPVNVFLIRKQNGKFSISINAKEGEISIYLLYNQVQKVIQHFGCEIERVSLPTPITGKIFLNSFKTLIGNLDGELFTIEEKLLLNSQPCKSKNPKE</sequence>
<feature type="domain" description="Formiminotransferase N-terminal subdomain" evidence="1">
    <location>
        <begin position="5"/>
        <end position="182"/>
    </location>
</feature>
<accession>A0A0C7NT02</accession>
<dbReference type="PATRIC" id="fig|1006576.9.peg.1633"/>
<dbReference type="EMBL" id="LN824141">
    <property type="protein sequence ID" value="CEP78927.1"/>
    <property type="molecule type" value="Genomic_DNA"/>
</dbReference>
<organism evidence="2 3">
    <name type="scientific">Defluviitoga tunisiensis</name>
    <dbReference type="NCBI Taxonomy" id="1006576"/>
    <lineage>
        <taxon>Bacteria</taxon>
        <taxon>Thermotogati</taxon>
        <taxon>Thermotogota</taxon>
        <taxon>Thermotogae</taxon>
        <taxon>Petrotogales</taxon>
        <taxon>Petrotogaceae</taxon>
        <taxon>Defluviitoga</taxon>
    </lineage>
</organism>